<sequence>MSNHTSLMTHTTIEPQIYDEGDRIYDPVYLIPAFYHSLGPECVVKCQQFVEKHSLVYCLMTLSSRWSLLRDAV</sequence>
<name>A0A821L576_9BILA</name>
<dbReference type="EMBL" id="CAJOBS010001604">
    <property type="protein sequence ID" value="CAF4745647.1"/>
    <property type="molecule type" value="Genomic_DNA"/>
</dbReference>
<organism evidence="1 2">
    <name type="scientific">Rotaria socialis</name>
    <dbReference type="NCBI Taxonomy" id="392032"/>
    <lineage>
        <taxon>Eukaryota</taxon>
        <taxon>Metazoa</taxon>
        <taxon>Spiralia</taxon>
        <taxon>Gnathifera</taxon>
        <taxon>Rotifera</taxon>
        <taxon>Eurotatoria</taxon>
        <taxon>Bdelloidea</taxon>
        <taxon>Philodinida</taxon>
        <taxon>Philodinidae</taxon>
        <taxon>Rotaria</taxon>
    </lineage>
</organism>
<proteinExistence type="predicted"/>
<gene>
    <name evidence="1" type="ORF">TOA249_LOCUS20005</name>
</gene>
<reference evidence="1" key="1">
    <citation type="submission" date="2021-02" db="EMBL/GenBank/DDBJ databases">
        <authorList>
            <person name="Nowell W R."/>
        </authorList>
    </citation>
    <scope>NUCLEOTIDE SEQUENCE</scope>
</reference>
<protein>
    <submittedName>
        <fullName evidence="1">Uncharacterized protein</fullName>
    </submittedName>
</protein>
<accession>A0A821L576</accession>
<evidence type="ECO:0000313" key="1">
    <source>
        <dbReference type="EMBL" id="CAF4745647.1"/>
    </source>
</evidence>
<dbReference type="AlphaFoldDB" id="A0A821L576"/>
<evidence type="ECO:0000313" key="2">
    <source>
        <dbReference type="Proteomes" id="UP000663838"/>
    </source>
</evidence>
<comment type="caution">
    <text evidence="1">The sequence shown here is derived from an EMBL/GenBank/DDBJ whole genome shotgun (WGS) entry which is preliminary data.</text>
</comment>
<dbReference type="Proteomes" id="UP000663838">
    <property type="component" value="Unassembled WGS sequence"/>
</dbReference>